<evidence type="ECO:0000259" key="4">
    <source>
        <dbReference type="Pfam" id="PF24092"/>
    </source>
</evidence>
<dbReference type="EMBL" id="CP092365">
    <property type="protein sequence ID" value="ULN53344.1"/>
    <property type="molecule type" value="Genomic_DNA"/>
</dbReference>
<keyword evidence="2" id="KW-0732">Signal</keyword>
<evidence type="ECO:0000313" key="5">
    <source>
        <dbReference type="EMBL" id="ULN53344.1"/>
    </source>
</evidence>
<feature type="compositionally biased region" description="Low complexity" evidence="1">
    <location>
        <begin position="66"/>
        <end position="82"/>
    </location>
</feature>
<feature type="chain" id="PRO_5046171497" description="Lipoprotein" evidence="2">
    <location>
        <begin position="36"/>
        <end position="423"/>
    </location>
</feature>
<sequence>MTETVTVSPRAPRRRIVFAGRGALTALSLAGLVAAATLGCSTTVHGGASKAPPSADASDLNPGNYPTAPRPTGGKAGPKAGPYVEARRMSDFVTMPFEVDPDLTGGLGKIGTFNGPFKGADAVGVIFDTVFPEAAGRDYVTGFMTSREHTSDTTPNLHNAVLRYATPEAAAAAAAELGTNGGPDPTKYPDNTAPDSTPTSIPRHAETRAITWGPSESFTVAAYTAHGPYLLAQESYSKTGSDDAINLVADALDKQIPLIDRFTPTPVDEIADLQLDPDGLLARTVEPPVDERGRFRFGLYGVHGFLAYSDDPAGDEKLLTDAGVDLIALAGTDVYRARDAAGADQIVSAWTEIRGEDWDSIDGVPGLPDSHCFKTVTSPGSDYSRSHYSCLLTADRYAIDVASSQKDAVYQQAAAQYLMLTAE</sequence>
<gene>
    <name evidence="5" type="ORF">MIU77_03060</name>
</gene>
<evidence type="ECO:0000256" key="2">
    <source>
        <dbReference type="SAM" id="SignalP"/>
    </source>
</evidence>
<feature type="signal peptide" evidence="2">
    <location>
        <begin position="1"/>
        <end position="35"/>
    </location>
</feature>
<accession>A0ABY3U2F3</accession>
<evidence type="ECO:0000256" key="1">
    <source>
        <dbReference type="SAM" id="MobiDB-lite"/>
    </source>
</evidence>
<name>A0ABY3U2F3_9MYCO</name>
<dbReference type="Pfam" id="PF24092">
    <property type="entry name" value="DUF7373_C"/>
    <property type="match status" value="1"/>
</dbReference>
<evidence type="ECO:0008006" key="7">
    <source>
        <dbReference type="Google" id="ProtNLM"/>
    </source>
</evidence>
<dbReference type="Pfam" id="PF24088">
    <property type="entry name" value="DUF7373"/>
    <property type="match status" value="1"/>
</dbReference>
<dbReference type="InterPro" id="IPR056463">
    <property type="entry name" value="DUF7373_C"/>
</dbReference>
<feature type="compositionally biased region" description="Low complexity" evidence="1">
    <location>
        <begin position="48"/>
        <end position="59"/>
    </location>
</feature>
<proteinExistence type="predicted"/>
<protein>
    <recommendedName>
        <fullName evidence="7">Lipoprotein</fullName>
    </recommendedName>
</protein>
<evidence type="ECO:0000259" key="3">
    <source>
        <dbReference type="Pfam" id="PF24088"/>
    </source>
</evidence>
<feature type="region of interest" description="Disordered" evidence="1">
    <location>
        <begin position="176"/>
        <end position="201"/>
    </location>
</feature>
<organism evidence="5 6">
    <name type="scientific">Mycolicibacillus parakoreensis</name>
    <dbReference type="NCBI Taxonomy" id="1069221"/>
    <lineage>
        <taxon>Bacteria</taxon>
        <taxon>Bacillati</taxon>
        <taxon>Actinomycetota</taxon>
        <taxon>Actinomycetes</taxon>
        <taxon>Mycobacteriales</taxon>
        <taxon>Mycobacteriaceae</taxon>
        <taxon>Mycolicibacillus</taxon>
    </lineage>
</organism>
<keyword evidence="6" id="KW-1185">Reference proteome</keyword>
<evidence type="ECO:0000313" key="6">
    <source>
        <dbReference type="Proteomes" id="UP001055200"/>
    </source>
</evidence>
<reference evidence="5" key="1">
    <citation type="submission" date="2022-08" db="EMBL/GenBank/DDBJ databases">
        <title>Complete genome sequence of 14 non-tuberculosis mycobacteria type-strains.</title>
        <authorList>
            <person name="Igarashi Y."/>
            <person name="Osugi A."/>
            <person name="Mitarai S."/>
        </authorList>
    </citation>
    <scope>NUCLEOTIDE SEQUENCE</scope>
    <source>
        <strain evidence="5">DSM 45575</strain>
    </source>
</reference>
<feature type="domain" description="DUF7373" evidence="3">
    <location>
        <begin position="75"/>
        <end position="274"/>
    </location>
</feature>
<dbReference type="Proteomes" id="UP001055200">
    <property type="component" value="Chromosome"/>
</dbReference>
<feature type="domain" description="DUF7373" evidence="4">
    <location>
        <begin position="280"/>
        <end position="421"/>
    </location>
</feature>
<dbReference type="RefSeq" id="WP_240171596.1">
    <property type="nucleotide sequence ID" value="NZ_CP092365.1"/>
</dbReference>
<feature type="region of interest" description="Disordered" evidence="1">
    <location>
        <begin position="44"/>
        <end position="82"/>
    </location>
</feature>
<dbReference type="InterPro" id="IPR055797">
    <property type="entry name" value="DUF7373"/>
</dbReference>